<proteinExistence type="predicted"/>
<comment type="caution">
    <text evidence="1">The sequence shown here is derived from an EMBL/GenBank/DDBJ whole genome shotgun (WGS) entry which is preliminary data.</text>
</comment>
<dbReference type="EMBL" id="BONY01000004">
    <property type="protein sequence ID" value="GIH02804.1"/>
    <property type="molecule type" value="Genomic_DNA"/>
</dbReference>
<dbReference type="Proteomes" id="UP000612899">
    <property type="component" value="Unassembled WGS sequence"/>
</dbReference>
<evidence type="ECO:0000313" key="2">
    <source>
        <dbReference type="Proteomes" id="UP000612899"/>
    </source>
</evidence>
<reference evidence="1" key="1">
    <citation type="submission" date="2021-01" db="EMBL/GenBank/DDBJ databases">
        <title>Whole genome shotgun sequence of Rhizocola hellebori NBRC 109834.</title>
        <authorList>
            <person name="Komaki H."/>
            <person name="Tamura T."/>
        </authorList>
    </citation>
    <scope>NUCLEOTIDE SEQUENCE</scope>
    <source>
        <strain evidence="1">NBRC 109834</strain>
    </source>
</reference>
<keyword evidence="2" id="KW-1185">Reference proteome</keyword>
<accession>A0A8J3Q311</accession>
<dbReference type="RefSeq" id="WP_203906741.1">
    <property type="nucleotide sequence ID" value="NZ_BONY01000004.1"/>
</dbReference>
<sequence>MPDDERVIRSMFAGRLQPISVRRPMPSVPRRRWSDEDWARIQLGYCSRDMDDKWDVLVEGNVVFLYRSWTGYGIFEATFARVEEGSWRITEAVVERDQERYRNDDEEYDCVILELLLSNVVLGEAALELRAKFVELTRKASG</sequence>
<organism evidence="1 2">
    <name type="scientific">Rhizocola hellebori</name>
    <dbReference type="NCBI Taxonomy" id="1392758"/>
    <lineage>
        <taxon>Bacteria</taxon>
        <taxon>Bacillati</taxon>
        <taxon>Actinomycetota</taxon>
        <taxon>Actinomycetes</taxon>
        <taxon>Micromonosporales</taxon>
        <taxon>Micromonosporaceae</taxon>
        <taxon>Rhizocola</taxon>
    </lineage>
</organism>
<name>A0A8J3Q311_9ACTN</name>
<gene>
    <name evidence="1" type="ORF">Rhe02_08710</name>
</gene>
<evidence type="ECO:0000313" key="1">
    <source>
        <dbReference type="EMBL" id="GIH02804.1"/>
    </source>
</evidence>
<dbReference type="AlphaFoldDB" id="A0A8J3Q311"/>
<protein>
    <submittedName>
        <fullName evidence="1">Uncharacterized protein</fullName>
    </submittedName>
</protein>